<dbReference type="Gramene" id="EOY04951">
    <property type="protein sequence ID" value="EOY04951"/>
    <property type="gene ID" value="TCM_020091"/>
</dbReference>
<dbReference type="HOGENOM" id="CLU_2125570_0_0_1"/>
<reference evidence="2 3" key="1">
    <citation type="journal article" date="2013" name="Genome Biol.">
        <title>The genome sequence of the most widely cultivated cacao type and its use to identify candidate genes regulating pod color.</title>
        <authorList>
            <person name="Motamayor J.C."/>
            <person name="Mockaitis K."/>
            <person name="Schmutz J."/>
            <person name="Haiminen N."/>
            <person name="Iii D.L."/>
            <person name="Cornejo O."/>
            <person name="Findley S.D."/>
            <person name="Zheng P."/>
            <person name="Utro F."/>
            <person name="Royaert S."/>
            <person name="Saski C."/>
            <person name="Jenkins J."/>
            <person name="Podicheti R."/>
            <person name="Zhao M."/>
            <person name="Scheffler B.E."/>
            <person name="Stack J.C."/>
            <person name="Feltus F.A."/>
            <person name="Mustiga G.M."/>
            <person name="Amores F."/>
            <person name="Phillips W."/>
            <person name="Marelli J.P."/>
            <person name="May G.D."/>
            <person name="Shapiro H."/>
            <person name="Ma J."/>
            <person name="Bustamante C.D."/>
            <person name="Schnell R.J."/>
            <person name="Main D."/>
            <person name="Gilbert D."/>
            <person name="Parida L."/>
            <person name="Kuhn D.N."/>
        </authorList>
    </citation>
    <scope>NUCLEOTIDE SEQUENCE [LARGE SCALE GENOMIC DNA]</scope>
    <source>
        <strain evidence="3">cv. Matina 1-6</strain>
    </source>
</reference>
<dbReference type="GO" id="GO:0003723">
    <property type="term" value="F:RNA binding"/>
    <property type="evidence" value="ECO:0007669"/>
    <property type="project" value="InterPro"/>
</dbReference>
<dbReference type="Proteomes" id="UP000026915">
    <property type="component" value="Chromosome 4"/>
</dbReference>
<keyword evidence="3" id="KW-1185">Reference proteome</keyword>
<evidence type="ECO:0000259" key="1">
    <source>
        <dbReference type="Pfam" id="PF11955"/>
    </source>
</evidence>
<protein>
    <recommendedName>
        <fullName evidence="1">PORR domain-containing protein</fullName>
    </recommendedName>
</protein>
<evidence type="ECO:0000313" key="2">
    <source>
        <dbReference type="EMBL" id="EOY04951.1"/>
    </source>
</evidence>
<sequence>MGYWFLCGKAIVSSSSCLLRRGFNYQQNFSVVNVKLKWVKDKALDAVIAGERDLRSACSLVSILSSASDCCLPIYHLSRKRRREGARGAPAPQVSKIYNICLLKFLLNICLHLL</sequence>
<dbReference type="Pfam" id="PF11955">
    <property type="entry name" value="PORR"/>
    <property type="match status" value="1"/>
</dbReference>
<dbReference type="InParanoid" id="A0A061EJA4"/>
<accession>A0A061EJA4</accession>
<evidence type="ECO:0000313" key="3">
    <source>
        <dbReference type="Proteomes" id="UP000026915"/>
    </source>
</evidence>
<dbReference type="EMBL" id="CM001882">
    <property type="protein sequence ID" value="EOY04951.1"/>
    <property type="molecule type" value="Genomic_DNA"/>
</dbReference>
<organism evidence="2 3">
    <name type="scientific">Theobroma cacao</name>
    <name type="common">Cacao</name>
    <name type="synonym">Cocoa</name>
    <dbReference type="NCBI Taxonomy" id="3641"/>
    <lineage>
        <taxon>Eukaryota</taxon>
        <taxon>Viridiplantae</taxon>
        <taxon>Streptophyta</taxon>
        <taxon>Embryophyta</taxon>
        <taxon>Tracheophyta</taxon>
        <taxon>Spermatophyta</taxon>
        <taxon>Magnoliopsida</taxon>
        <taxon>eudicotyledons</taxon>
        <taxon>Gunneridae</taxon>
        <taxon>Pentapetalae</taxon>
        <taxon>rosids</taxon>
        <taxon>malvids</taxon>
        <taxon>Malvales</taxon>
        <taxon>Malvaceae</taxon>
        <taxon>Byttnerioideae</taxon>
        <taxon>Theobroma</taxon>
    </lineage>
</organism>
<dbReference type="InterPro" id="IPR021099">
    <property type="entry name" value="PORR_domain"/>
</dbReference>
<name>A0A061EJA4_THECC</name>
<feature type="domain" description="PORR" evidence="1">
    <location>
        <begin position="39"/>
        <end position="83"/>
    </location>
</feature>
<gene>
    <name evidence="2" type="ORF">TCM_020091</name>
</gene>
<proteinExistence type="predicted"/>
<dbReference type="AlphaFoldDB" id="A0A061EJA4"/>